<evidence type="ECO:0000313" key="3">
    <source>
        <dbReference type="Proteomes" id="UP000542813"/>
    </source>
</evidence>
<reference evidence="2 3" key="1">
    <citation type="submission" date="2020-08" db="EMBL/GenBank/DDBJ databases">
        <title>Sequencing the genomes of 1000 actinobacteria strains.</title>
        <authorList>
            <person name="Klenk H.-P."/>
        </authorList>
    </citation>
    <scope>NUCLEOTIDE SEQUENCE [LARGE SCALE GENOMIC DNA]</scope>
    <source>
        <strain evidence="2 3">DSM 102122</strain>
    </source>
</reference>
<organism evidence="2 3">
    <name type="scientific">Jiangella mangrovi</name>
    <dbReference type="NCBI Taxonomy" id="1524084"/>
    <lineage>
        <taxon>Bacteria</taxon>
        <taxon>Bacillati</taxon>
        <taxon>Actinomycetota</taxon>
        <taxon>Actinomycetes</taxon>
        <taxon>Jiangellales</taxon>
        <taxon>Jiangellaceae</taxon>
        <taxon>Jiangella</taxon>
    </lineage>
</organism>
<feature type="region of interest" description="Disordered" evidence="1">
    <location>
        <begin position="1"/>
        <end position="37"/>
    </location>
</feature>
<comment type="caution">
    <text evidence="2">The sequence shown here is derived from an EMBL/GenBank/DDBJ whole genome shotgun (WGS) entry which is preliminary data.</text>
</comment>
<proteinExistence type="predicted"/>
<dbReference type="Proteomes" id="UP000542813">
    <property type="component" value="Unassembled WGS sequence"/>
</dbReference>
<dbReference type="EMBL" id="JACHMM010000001">
    <property type="protein sequence ID" value="MBB5786082.1"/>
    <property type="molecule type" value="Genomic_DNA"/>
</dbReference>
<name>A0A7W9GLW0_9ACTN</name>
<sequence>MHDTEPSGPADLDPEAAADTVVAAEPEPADGEHWEPL</sequence>
<protein>
    <submittedName>
        <fullName evidence="2">Uncharacterized protein</fullName>
    </submittedName>
</protein>
<keyword evidence="3" id="KW-1185">Reference proteome</keyword>
<gene>
    <name evidence="2" type="ORF">HD601_000657</name>
</gene>
<evidence type="ECO:0000313" key="2">
    <source>
        <dbReference type="EMBL" id="MBB5786082.1"/>
    </source>
</evidence>
<accession>A0A7W9GLW0</accession>
<evidence type="ECO:0000256" key="1">
    <source>
        <dbReference type="SAM" id="MobiDB-lite"/>
    </source>
</evidence>
<dbReference type="AlphaFoldDB" id="A0A7W9GLW0"/>